<dbReference type="Proteomes" id="UP000719412">
    <property type="component" value="Unassembled WGS sequence"/>
</dbReference>
<comment type="caution">
    <text evidence="1">The sequence shown here is derived from an EMBL/GenBank/DDBJ whole genome shotgun (WGS) entry which is preliminary data.</text>
</comment>
<keyword evidence="2" id="KW-1185">Reference proteome</keyword>
<proteinExistence type="predicted"/>
<dbReference type="EMBL" id="JABDTM020017427">
    <property type="protein sequence ID" value="KAH0818532.1"/>
    <property type="molecule type" value="Genomic_DNA"/>
</dbReference>
<reference evidence="1" key="2">
    <citation type="submission" date="2021-08" db="EMBL/GenBank/DDBJ databases">
        <authorList>
            <person name="Eriksson T."/>
        </authorList>
    </citation>
    <scope>NUCLEOTIDE SEQUENCE</scope>
    <source>
        <strain evidence="1">Stoneville</strain>
        <tissue evidence="1">Whole head</tissue>
    </source>
</reference>
<organism evidence="1 2">
    <name type="scientific">Tenebrio molitor</name>
    <name type="common">Yellow mealworm beetle</name>
    <dbReference type="NCBI Taxonomy" id="7067"/>
    <lineage>
        <taxon>Eukaryota</taxon>
        <taxon>Metazoa</taxon>
        <taxon>Ecdysozoa</taxon>
        <taxon>Arthropoda</taxon>
        <taxon>Hexapoda</taxon>
        <taxon>Insecta</taxon>
        <taxon>Pterygota</taxon>
        <taxon>Neoptera</taxon>
        <taxon>Endopterygota</taxon>
        <taxon>Coleoptera</taxon>
        <taxon>Polyphaga</taxon>
        <taxon>Cucujiformia</taxon>
        <taxon>Tenebrionidae</taxon>
        <taxon>Tenebrio</taxon>
    </lineage>
</organism>
<name>A0A8J6HQH6_TENMO</name>
<accession>A0A8J6HQH6</accession>
<dbReference type="AlphaFoldDB" id="A0A8J6HQH6"/>
<reference evidence="1" key="1">
    <citation type="journal article" date="2020" name="J Insects Food Feed">
        <title>The yellow mealworm (Tenebrio molitor) genome: a resource for the emerging insects as food and feed industry.</title>
        <authorList>
            <person name="Eriksson T."/>
            <person name="Andere A."/>
            <person name="Kelstrup H."/>
            <person name="Emery V."/>
            <person name="Picard C."/>
        </authorList>
    </citation>
    <scope>NUCLEOTIDE SEQUENCE</scope>
    <source>
        <strain evidence="1">Stoneville</strain>
        <tissue evidence="1">Whole head</tissue>
    </source>
</reference>
<evidence type="ECO:0000313" key="2">
    <source>
        <dbReference type="Proteomes" id="UP000719412"/>
    </source>
</evidence>
<evidence type="ECO:0000313" key="1">
    <source>
        <dbReference type="EMBL" id="KAH0818532.1"/>
    </source>
</evidence>
<gene>
    <name evidence="1" type="ORF">GEV33_004259</name>
</gene>
<protein>
    <submittedName>
        <fullName evidence="1">Uncharacterized protein</fullName>
    </submittedName>
</protein>
<sequence length="81" mass="8585">MAASSMVVQPVVQLLVPVFTLRELSILEPPAKGTVFQVVAVQVVEAVAVTEEDTGDIMQEVVDSAREDLVVTATDTVSTVD</sequence>